<proteinExistence type="inferred from homology"/>
<accession>A0A8J7M236</accession>
<dbReference type="SUPFAM" id="SSF51735">
    <property type="entry name" value="NAD(P)-binding Rossmann-fold domains"/>
    <property type="match status" value="1"/>
</dbReference>
<dbReference type="Gene3D" id="3.90.25.10">
    <property type="entry name" value="UDP-galactose 4-epimerase, domain 1"/>
    <property type="match status" value="1"/>
</dbReference>
<dbReference type="PANTHER" id="PTHR43000">
    <property type="entry name" value="DTDP-D-GLUCOSE 4,6-DEHYDRATASE-RELATED"/>
    <property type="match status" value="1"/>
</dbReference>
<organism evidence="3 4">
    <name type="scientific">Geomesophilobacter sediminis</name>
    <dbReference type="NCBI Taxonomy" id="2798584"/>
    <lineage>
        <taxon>Bacteria</taxon>
        <taxon>Pseudomonadati</taxon>
        <taxon>Thermodesulfobacteriota</taxon>
        <taxon>Desulfuromonadia</taxon>
        <taxon>Geobacterales</taxon>
        <taxon>Geobacteraceae</taxon>
        <taxon>Geomesophilobacter</taxon>
    </lineage>
</organism>
<evidence type="ECO:0000313" key="3">
    <source>
        <dbReference type="EMBL" id="MBJ6727089.1"/>
    </source>
</evidence>
<name>A0A8J7M236_9BACT</name>
<dbReference type="InterPro" id="IPR036291">
    <property type="entry name" value="NAD(P)-bd_dom_sf"/>
</dbReference>
<dbReference type="Gene3D" id="3.40.50.720">
    <property type="entry name" value="NAD(P)-binding Rossmann-like Domain"/>
    <property type="match status" value="1"/>
</dbReference>
<dbReference type="AlphaFoldDB" id="A0A8J7M236"/>
<dbReference type="Pfam" id="PF01370">
    <property type="entry name" value="Epimerase"/>
    <property type="match status" value="1"/>
</dbReference>
<dbReference type="Proteomes" id="UP000636888">
    <property type="component" value="Unassembled WGS sequence"/>
</dbReference>
<gene>
    <name evidence="3" type="ORF">JFN93_20455</name>
</gene>
<evidence type="ECO:0000259" key="2">
    <source>
        <dbReference type="Pfam" id="PF01370"/>
    </source>
</evidence>
<feature type="domain" description="NAD-dependent epimerase/dehydratase" evidence="2">
    <location>
        <begin position="9"/>
        <end position="246"/>
    </location>
</feature>
<reference evidence="3" key="1">
    <citation type="submission" date="2020-12" db="EMBL/GenBank/DDBJ databases">
        <title>Geomonas sp. Red875, isolated from river sediment.</title>
        <authorList>
            <person name="Xu Z."/>
            <person name="Zhang Z."/>
            <person name="Masuda Y."/>
            <person name="Itoh H."/>
            <person name="Senoo K."/>
        </authorList>
    </citation>
    <scope>NUCLEOTIDE SEQUENCE</scope>
    <source>
        <strain evidence="3">Red875</strain>
    </source>
</reference>
<comment type="caution">
    <text evidence="3">The sequence shown here is derived from an EMBL/GenBank/DDBJ whole genome shotgun (WGS) entry which is preliminary data.</text>
</comment>
<evidence type="ECO:0000313" key="4">
    <source>
        <dbReference type="Proteomes" id="UP000636888"/>
    </source>
</evidence>
<dbReference type="InterPro" id="IPR001509">
    <property type="entry name" value="Epimerase_deHydtase"/>
</dbReference>
<protein>
    <submittedName>
        <fullName evidence="3">NAD-dependent epimerase/dehydratase family protein</fullName>
    </submittedName>
</protein>
<evidence type="ECO:0000256" key="1">
    <source>
        <dbReference type="ARBA" id="ARBA00007637"/>
    </source>
</evidence>
<dbReference type="EMBL" id="JAEMHM010000020">
    <property type="protein sequence ID" value="MBJ6727089.1"/>
    <property type="molecule type" value="Genomic_DNA"/>
</dbReference>
<keyword evidence="4" id="KW-1185">Reference proteome</keyword>
<comment type="similarity">
    <text evidence="1">Belongs to the NAD(P)-dependent epimerase/dehydratase family.</text>
</comment>
<sequence>MDIKGNAFLITGGAGLMGSHIAERLVAAGARKIILLDNMVRGSMDNIKHLLPDPRVTFVNGDIRSLDLMRDVATGINGVFHMAALRITACAADPREAMEVMLLGLHNVLQVIVEKQVGRLLYASSASIYGLADSFPTSETHPPYNNRTYYGAAKIAGEGMARAFAEMYGINYVALRYFNVYGPRMDMHGKYTEVLVRWMDRIEQGEPPMIFGTGSQTMDLVNIADVTDANILAMQSGVTDEVFNIASGTETSLLELLNVLLRATGSNLKPAFLPERSVNPVPRRLADVEKAERVLGFKAKVELEEGLKQLVVWRQSAKMVQTEAETVAREDAHVPVP</sequence>